<organism evidence="1">
    <name type="scientific">Sulfolobus islandicus rod-shaped virus 3</name>
    <dbReference type="NCBI Taxonomy" id="2848124"/>
    <lineage>
        <taxon>Viruses</taxon>
        <taxon>Adnaviria</taxon>
        <taxon>Zilligvirae</taxon>
        <taxon>Taleaviricota</taxon>
        <taxon>Tokiviricetes</taxon>
        <taxon>Ligamenvirales</taxon>
        <taxon>Rudiviridae</taxon>
        <taxon>Icerudivirus</taxon>
        <taxon>Icerudivirus gunnuhverense</taxon>
        <taxon>Icerudivirus SIRV3</taxon>
    </lineage>
</organism>
<reference evidence="1" key="1">
    <citation type="journal article" date="2014" name="Mol. Microbiol.">
        <title>Inter-viral conflicts that exploit host CRISPR immune systems of Sulfolobus.</title>
        <authorList>
            <person name="Erdmann S."/>
            <person name="Le Moine Bauer S."/>
            <person name="Garrett R.A."/>
        </authorList>
    </citation>
    <scope>NUCLEOTIDE SEQUENCE [LARGE SCALE GENOMIC DNA]</scope>
    <source>
        <strain evidence="1">SIRV3</strain>
    </source>
</reference>
<reference evidence="1" key="2">
    <citation type="submission" date="2016-08" db="EMBL/GenBank/DDBJ databases">
        <authorList>
            <person name="Erdmann S."/>
            <person name="Le Moine Bauer S."/>
            <person name="Garrett R.A."/>
        </authorList>
    </citation>
    <scope>NUCLEOTIDE SEQUENCE</scope>
    <source>
        <strain evidence="1">SIRV3</strain>
    </source>
</reference>
<keyword evidence="2" id="KW-1185">Reference proteome</keyword>
<protein>
    <submittedName>
        <fullName evidence="1">Uncharacterized protein</fullName>
    </submittedName>
</protein>
<dbReference type="KEGG" id="vg:28721315"/>
<accession>A0A1B3SN21</accession>
<dbReference type="Proteomes" id="UP000202470">
    <property type="component" value="Segment"/>
</dbReference>
<dbReference type="OrthoDB" id="25264at10239"/>
<name>A0A1B3SN21_9VIRU</name>
<proteinExistence type="predicted"/>
<dbReference type="EMBL" id="KX712143">
    <property type="protein sequence ID" value="AOG61582.1"/>
    <property type="molecule type" value="Genomic_DNA"/>
</dbReference>
<evidence type="ECO:0000313" key="2">
    <source>
        <dbReference type="Proteomes" id="UP000202470"/>
    </source>
</evidence>
<sequence length="64" mass="7752">MIFYQYDEKDKTLHVKIYLLIEQVPNKPTEEQLRKVLPKILRDYANMIENGKIKIIDSNEWGTW</sequence>
<evidence type="ECO:0000313" key="1">
    <source>
        <dbReference type="EMBL" id="AOG61582.1"/>
    </source>
</evidence>